<organism evidence="1">
    <name type="scientific">marine sediment metagenome</name>
    <dbReference type="NCBI Taxonomy" id="412755"/>
    <lineage>
        <taxon>unclassified sequences</taxon>
        <taxon>metagenomes</taxon>
        <taxon>ecological metagenomes</taxon>
    </lineage>
</organism>
<sequence>MSGMTNDQAALIAAATSERGHSVQNVVAVAKKYAEALDTGLSVPKNEDA</sequence>
<name>A0A0F9JMH1_9ZZZZ</name>
<proteinExistence type="predicted"/>
<dbReference type="AlphaFoldDB" id="A0A0F9JMH1"/>
<protein>
    <submittedName>
        <fullName evidence="1">Uncharacterized protein</fullName>
    </submittedName>
</protein>
<accession>A0A0F9JMH1</accession>
<dbReference type="EMBL" id="LAZR01009709">
    <property type="protein sequence ID" value="KKM71034.1"/>
    <property type="molecule type" value="Genomic_DNA"/>
</dbReference>
<gene>
    <name evidence="1" type="ORF">LCGC14_1434630</name>
</gene>
<evidence type="ECO:0000313" key="1">
    <source>
        <dbReference type="EMBL" id="KKM71034.1"/>
    </source>
</evidence>
<comment type="caution">
    <text evidence="1">The sequence shown here is derived from an EMBL/GenBank/DDBJ whole genome shotgun (WGS) entry which is preliminary data.</text>
</comment>
<reference evidence="1" key="1">
    <citation type="journal article" date="2015" name="Nature">
        <title>Complex archaea that bridge the gap between prokaryotes and eukaryotes.</title>
        <authorList>
            <person name="Spang A."/>
            <person name="Saw J.H."/>
            <person name="Jorgensen S.L."/>
            <person name="Zaremba-Niedzwiedzka K."/>
            <person name="Martijn J."/>
            <person name="Lind A.E."/>
            <person name="van Eijk R."/>
            <person name="Schleper C."/>
            <person name="Guy L."/>
            <person name="Ettema T.J."/>
        </authorList>
    </citation>
    <scope>NUCLEOTIDE SEQUENCE</scope>
</reference>